<dbReference type="PANTHER" id="PTHR30474">
    <property type="entry name" value="CELL CYCLE PROTEIN"/>
    <property type="match status" value="1"/>
</dbReference>
<feature type="transmembrane region" description="Helical" evidence="16">
    <location>
        <begin position="203"/>
        <end position="222"/>
    </location>
</feature>
<dbReference type="GO" id="GO:0032153">
    <property type="term" value="C:cell division site"/>
    <property type="evidence" value="ECO:0007669"/>
    <property type="project" value="TreeGrafter"/>
</dbReference>
<evidence type="ECO:0000256" key="11">
    <source>
        <dbReference type="ARBA" id="ARBA00038053"/>
    </source>
</evidence>
<keyword evidence="8 16" id="KW-0472">Membrane</keyword>
<dbReference type="GO" id="GO:0051301">
    <property type="term" value="P:cell division"/>
    <property type="evidence" value="ECO:0007669"/>
    <property type="project" value="UniProtKB-KW"/>
</dbReference>
<protein>
    <recommendedName>
        <fullName evidence="12">Probable peptidoglycan glycosyltransferase FtsW</fullName>
        <ecNumber evidence="14">2.4.99.28</ecNumber>
    </recommendedName>
    <alternativeName>
        <fullName evidence="13">Cell division protein FtsW</fullName>
    </alternativeName>
    <alternativeName>
        <fullName evidence="10">Cell wall polymerase</fullName>
    </alternativeName>
    <alternativeName>
        <fullName evidence="9">Peptidoglycan polymerase</fullName>
    </alternativeName>
</protein>
<organism evidence="17 18">
    <name type="scientific">Raineya orbicola</name>
    <dbReference type="NCBI Taxonomy" id="2016530"/>
    <lineage>
        <taxon>Bacteria</taxon>
        <taxon>Pseudomonadati</taxon>
        <taxon>Bacteroidota</taxon>
        <taxon>Cytophagia</taxon>
        <taxon>Cytophagales</taxon>
        <taxon>Raineyaceae</taxon>
        <taxon>Raineya</taxon>
    </lineage>
</organism>
<feature type="transmembrane region" description="Helical" evidence="16">
    <location>
        <begin position="354"/>
        <end position="379"/>
    </location>
</feature>
<dbReference type="OrthoDB" id="9812661at2"/>
<keyword evidence="3" id="KW-0808">Transferase</keyword>
<gene>
    <name evidence="17" type="ORF">Rain11_0378</name>
</gene>
<comment type="caution">
    <text evidence="17">The sequence shown here is derived from an EMBL/GenBank/DDBJ whole genome shotgun (WGS) entry which is preliminary data.</text>
</comment>
<evidence type="ECO:0000256" key="16">
    <source>
        <dbReference type="SAM" id="Phobius"/>
    </source>
</evidence>
<dbReference type="GO" id="GO:0008360">
    <property type="term" value="P:regulation of cell shape"/>
    <property type="evidence" value="ECO:0007669"/>
    <property type="project" value="UniProtKB-KW"/>
</dbReference>
<evidence type="ECO:0000256" key="10">
    <source>
        <dbReference type="ARBA" id="ARBA00033270"/>
    </source>
</evidence>
<evidence type="ECO:0000313" key="18">
    <source>
        <dbReference type="Proteomes" id="UP000233387"/>
    </source>
</evidence>
<proteinExistence type="inferred from homology"/>
<evidence type="ECO:0000256" key="15">
    <source>
        <dbReference type="ARBA" id="ARBA00049902"/>
    </source>
</evidence>
<evidence type="ECO:0000256" key="8">
    <source>
        <dbReference type="ARBA" id="ARBA00023136"/>
    </source>
</evidence>
<evidence type="ECO:0000256" key="7">
    <source>
        <dbReference type="ARBA" id="ARBA00022989"/>
    </source>
</evidence>
<dbReference type="GO" id="GO:0009252">
    <property type="term" value="P:peptidoglycan biosynthetic process"/>
    <property type="evidence" value="ECO:0007669"/>
    <property type="project" value="UniProtKB-KW"/>
</dbReference>
<evidence type="ECO:0000256" key="14">
    <source>
        <dbReference type="ARBA" id="ARBA00044770"/>
    </source>
</evidence>
<evidence type="ECO:0000256" key="9">
    <source>
        <dbReference type="ARBA" id="ARBA00032370"/>
    </source>
</evidence>
<keyword evidence="18" id="KW-1185">Reference proteome</keyword>
<feature type="transmembrane region" description="Helical" evidence="16">
    <location>
        <begin position="120"/>
        <end position="145"/>
    </location>
</feature>
<feature type="transmembrane region" description="Helical" evidence="16">
    <location>
        <begin position="321"/>
        <end position="348"/>
    </location>
</feature>
<dbReference type="AlphaFoldDB" id="A0A2N3IK71"/>
<feature type="transmembrane region" description="Helical" evidence="16">
    <location>
        <begin position="94"/>
        <end position="113"/>
    </location>
</feature>
<keyword evidence="2" id="KW-0328">Glycosyltransferase</keyword>
<evidence type="ECO:0000256" key="2">
    <source>
        <dbReference type="ARBA" id="ARBA00022676"/>
    </source>
</evidence>
<keyword evidence="6" id="KW-0573">Peptidoglycan synthesis</keyword>
<dbReference type="RefSeq" id="WP_101357640.1">
    <property type="nucleotide sequence ID" value="NZ_NKXO01000004.1"/>
</dbReference>
<accession>A0A2N3IK71</accession>
<keyword evidence="5" id="KW-0133">Cell shape</keyword>
<dbReference type="InterPro" id="IPR001182">
    <property type="entry name" value="FtsW/RodA"/>
</dbReference>
<evidence type="ECO:0000313" key="17">
    <source>
        <dbReference type="EMBL" id="PKQ70648.1"/>
    </source>
</evidence>
<evidence type="ECO:0000256" key="1">
    <source>
        <dbReference type="ARBA" id="ARBA00004141"/>
    </source>
</evidence>
<name>A0A2N3IK71_9BACT</name>
<dbReference type="GO" id="GO:0005886">
    <property type="term" value="C:plasma membrane"/>
    <property type="evidence" value="ECO:0007669"/>
    <property type="project" value="TreeGrafter"/>
</dbReference>
<feature type="transmembrane region" description="Helical" evidence="16">
    <location>
        <begin position="68"/>
        <end position="88"/>
    </location>
</feature>
<feature type="transmembrane region" description="Helical" evidence="16">
    <location>
        <begin position="283"/>
        <end position="309"/>
    </location>
</feature>
<keyword evidence="17" id="KW-0131">Cell cycle</keyword>
<reference evidence="17 18" key="1">
    <citation type="submission" date="2017-06" db="EMBL/GenBank/DDBJ databases">
        <title>Raineya orbicola gen. nov., sp. nov. a slightly thermophilic bacterium of the phylum Bacteroidetes and the description of Raineyaceae fam. nov.</title>
        <authorList>
            <person name="Albuquerque L."/>
            <person name="Polonia A.R.M."/>
            <person name="Barroso C."/>
            <person name="Froufe H.J.C."/>
            <person name="Lage O."/>
            <person name="Lobo-Da-Cunha A."/>
            <person name="Egas C."/>
            <person name="Da Costa M.S."/>
        </authorList>
    </citation>
    <scope>NUCLEOTIDE SEQUENCE [LARGE SCALE GENOMIC DNA]</scope>
    <source>
        <strain evidence="17 18">SPSPC-11</strain>
    </source>
</reference>
<evidence type="ECO:0000256" key="4">
    <source>
        <dbReference type="ARBA" id="ARBA00022692"/>
    </source>
</evidence>
<dbReference type="PANTHER" id="PTHR30474:SF2">
    <property type="entry name" value="PEPTIDOGLYCAN GLYCOSYLTRANSFERASE FTSW-RELATED"/>
    <property type="match status" value="1"/>
</dbReference>
<evidence type="ECO:0000256" key="3">
    <source>
        <dbReference type="ARBA" id="ARBA00022679"/>
    </source>
</evidence>
<dbReference type="EMBL" id="NKXO01000004">
    <property type="protein sequence ID" value="PKQ70648.1"/>
    <property type="molecule type" value="Genomic_DNA"/>
</dbReference>
<comment type="similarity">
    <text evidence="11">Belongs to the SEDS family. FtsW subfamily.</text>
</comment>
<evidence type="ECO:0000256" key="6">
    <source>
        <dbReference type="ARBA" id="ARBA00022984"/>
    </source>
</evidence>
<dbReference type="GO" id="GO:0015648">
    <property type="term" value="F:lipid-linked peptidoglycan transporter activity"/>
    <property type="evidence" value="ECO:0007669"/>
    <property type="project" value="TreeGrafter"/>
</dbReference>
<keyword evidence="7 16" id="KW-1133">Transmembrane helix</keyword>
<evidence type="ECO:0000256" key="5">
    <source>
        <dbReference type="ARBA" id="ARBA00022960"/>
    </source>
</evidence>
<evidence type="ECO:0000256" key="13">
    <source>
        <dbReference type="ARBA" id="ARBA00041418"/>
    </source>
</evidence>
<dbReference type="Proteomes" id="UP000233387">
    <property type="component" value="Unassembled WGS sequence"/>
</dbReference>
<comment type="catalytic activity">
    <reaction evidence="15">
        <text>[GlcNAc-(1-&gt;4)-Mur2Ac(oyl-L-Ala-gamma-D-Glu-L-Lys-D-Ala-D-Ala)](n)-di-trans,octa-cis-undecaprenyl diphosphate + beta-D-GlcNAc-(1-&gt;4)-Mur2Ac(oyl-L-Ala-gamma-D-Glu-L-Lys-D-Ala-D-Ala)-di-trans,octa-cis-undecaprenyl diphosphate = [GlcNAc-(1-&gt;4)-Mur2Ac(oyl-L-Ala-gamma-D-Glu-L-Lys-D-Ala-D-Ala)](n+1)-di-trans,octa-cis-undecaprenyl diphosphate + di-trans,octa-cis-undecaprenyl diphosphate + H(+)</text>
        <dbReference type="Rhea" id="RHEA:23708"/>
        <dbReference type="Rhea" id="RHEA-COMP:9602"/>
        <dbReference type="Rhea" id="RHEA-COMP:9603"/>
        <dbReference type="ChEBI" id="CHEBI:15378"/>
        <dbReference type="ChEBI" id="CHEBI:58405"/>
        <dbReference type="ChEBI" id="CHEBI:60033"/>
        <dbReference type="ChEBI" id="CHEBI:78435"/>
        <dbReference type="EC" id="2.4.99.28"/>
    </reaction>
</comment>
<evidence type="ECO:0000256" key="12">
    <source>
        <dbReference type="ARBA" id="ARBA00041185"/>
    </source>
</evidence>
<dbReference type="GO" id="GO:0008955">
    <property type="term" value="F:peptidoglycan glycosyltransferase activity"/>
    <property type="evidence" value="ECO:0007669"/>
    <property type="project" value="UniProtKB-EC"/>
</dbReference>
<comment type="subcellular location">
    <subcellularLocation>
        <location evidence="1">Membrane</location>
        <topology evidence="1">Multi-pass membrane protein</topology>
    </subcellularLocation>
</comment>
<keyword evidence="17" id="KW-0132">Cell division</keyword>
<keyword evidence="4 16" id="KW-0812">Transmembrane</keyword>
<sequence length="386" mass="42769">MPPLTNTYISETPPLKKENSIFKGDPIIWYIVLAFSIISVLLVYSATQSLAYRENSGDTVHYLKKHSLFLILSLVVMWLAHLIDYRFYARLSRLALQISVPLLIITMFFGVELNEATRSLIIPVLNVSFRPFDLAKLALIAHLAVMLSRRQQNIENIQESLMPMITWIGIICGLIAVNNFSTSFVIFVTSLLVMFIGRVPVRYFVTIAVVGLLVIGIALVSGSRWETFKSRVKSYYELIETPEKAQNTQIEQSFIAIGTGGFWGKGPGRSTQQEFLSQAYSDFIFAVLVEEYGFIGGAIVIFLYMALLYRAMIIMSRSNRAFGGLLATGLAFSLVMQALVHICVTLGLVPVTGLPLPLLSMGGTSLLFTGATIGIILSVSRGDIQE</sequence>
<dbReference type="EC" id="2.4.99.28" evidence="14"/>
<feature type="transmembrane region" description="Helical" evidence="16">
    <location>
        <begin position="165"/>
        <end position="196"/>
    </location>
</feature>
<feature type="transmembrane region" description="Helical" evidence="16">
    <location>
        <begin position="27"/>
        <end position="47"/>
    </location>
</feature>
<dbReference type="Pfam" id="PF01098">
    <property type="entry name" value="FTSW_RODA_SPOVE"/>
    <property type="match status" value="1"/>
</dbReference>